<dbReference type="WBParaSite" id="TCNE_0001102401-mRNA-1">
    <property type="protein sequence ID" value="TCNE_0001102401-mRNA-1"/>
    <property type="gene ID" value="TCNE_0001102401"/>
</dbReference>
<dbReference type="EMBL" id="UYWY01020707">
    <property type="protein sequence ID" value="VDM42345.1"/>
    <property type="molecule type" value="Genomic_DNA"/>
</dbReference>
<sequence length="238" mass="27007">MFIQEQEQRSKEFRERFDSSTAVPTDQQSEAVIVSSVYQPILGLSIQLRALKHFTMPLRVIPVKIAVAASAEASQVPTPATVIRTKKVMLSSRHSGAAFPRRLNDSQNLASLFSHRKRAYGESQATFQSIPSPTKDPYQRPDFFYDIKRKTSPENMAAIGTERRWQLQSTATKNVDTQTSTKNVFDVSDSLTDKRVMDAIWALYDPSSEVDFWNIDQLKILKGESRACHIRLRDCAFC</sequence>
<reference evidence="4" key="1">
    <citation type="submission" date="2016-06" db="UniProtKB">
        <authorList>
            <consortium name="WormBaseParasite"/>
        </authorList>
    </citation>
    <scope>IDENTIFICATION</scope>
</reference>
<reference evidence="2 3" key="2">
    <citation type="submission" date="2018-11" db="EMBL/GenBank/DDBJ databases">
        <authorList>
            <consortium name="Pathogen Informatics"/>
        </authorList>
    </citation>
    <scope>NUCLEOTIDE SEQUENCE [LARGE SCALE GENOMIC DNA]</scope>
</reference>
<gene>
    <name evidence="2" type="ORF">TCNE_LOCUS11024</name>
</gene>
<dbReference type="Proteomes" id="UP000050794">
    <property type="component" value="Unassembled WGS sequence"/>
</dbReference>
<keyword evidence="3" id="KW-1185">Reference proteome</keyword>
<evidence type="ECO:0000313" key="2">
    <source>
        <dbReference type="EMBL" id="VDM42345.1"/>
    </source>
</evidence>
<accession>A0A183URA4</accession>
<evidence type="ECO:0000313" key="4">
    <source>
        <dbReference type="WBParaSite" id="TCNE_0001102401-mRNA-1"/>
    </source>
</evidence>
<proteinExistence type="predicted"/>
<feature type="region of interest" description="Disordered" evidence="1">
    <location>
        <begin position="1"/>
        <end position="21"/>
    </location>
</feature>
<name>A0A183URA4_TOXCA</name>
<organism evidence="3 4">
    <name type="scientific">Toxocara canis</name>
    <name type="common">Canine roundworm</name>
    <dbReference type="NCBI Taxonomy" id="6265"/>
    <lineage>
        <taxon>Eukaryota</taxon>
        <taxon>Metazoa</taxon>
        <taxon>Ecdysozoa</taxon>
        <taxon>Nematoda</taxon>
        <taxon>Chromadorea</taxon>
        <taxon>Rhabditida</taxon>
        <taxon>Spirurina</taxon>
        <taxon>Ascaridomorpha</taxon>
        <taxon>Ascaridoidea</taxon>
        <taxon>Toxocaridae</taxon>
        <taxon>Toxocara</taxon>
    </lineage>
</organism>
<dbReference type="AlphaFoldDB" id="A0A183URA4"/>
<evidence type="ECO:0000313" key="3">
    <source>
        <dbReference type="Proteomes" id="UP000050794"/>
    </source>
</evidence>
<protein>
    <submittedName>
        <fullName evidence="4">EH domain-containing protein</fullName>
    </submittedName>
</protein>
<feature type="compositionally biased region" description="Basic and acidic residues" evidence="1">
    <location>
        <begin position="1"/>
        <end position="18"/>
    </location>
</feature>
<evidence type="ECO:0000256" key="1">
    <source>
        <dbReference type="SAM" id="MobiDB-lite"/>
    </source>
</evidence>